<reference evidence="1" key="1">
    <citation type="submission" date="2018-05" db="EMBL/GenBank/DDBJ databases">
        <authorList>
            <person name="Lanie J.A."/>
            <person name="Ng W.-L."/>
            <person name="Kazmierczak K.M."/>
            <person name="Andrzejewski T.M."/>
            <person name="Davidsen T.M."/>
            <person name="Wayne K.J."/>
            <person name="Tettelin H."/>
            <person name="Glass J.I."/>
            <person name="Rusch D."/>
            <person name="Podicherti R."/>
            <person name="Tsui H.-C.T."/>
            <person name="Winkler M.E."/>
        </authorList>
    </citation>
    <scope>NUCLEOTIDE SEQUENCE</scope>
</reference>
<dbReference type="AlphaFoldDB" id="A0A382MHY0"/>
<feature type="non-terminal residue" evidence="1">
    <location>
        <position position="1"/>
    </location>
</feature>
<sequence>LANTYLGWSGKDSSLIVVDLFDAATLAKLALVNLSEQIISECNAGLYPYTNQARLQLPNPSISRYYIRASGAGRMCHRP</sequence>
<evidence type="ECO:0000313" key="1">
    <source>
        <dbReference type="EMBL" id="SVC48574.1"/>
    </source>
</evidence>
<accession>A0A382MHY0</accession>
<dbReference type="EMBL" id="UINC01093835">
    <property type="protein sequence ID" value="SVC48574.1"/>
    <property type="molecule type" value="Genomic_DNA"/>
</dbReference>
<organism evidence="1">
    <name type="scientific">marine metagenome</name>
    <dbReference type="NCBI Taxonomy" id="408172"/>
    <lineage>
        <taxon>unclassified sequences</taxon>
        <taxon>metagenomes</taxon>
        <taxon>ecological metagenomes</taxon>
    </lineage>
</organism>
<name>A0A382MHY0_9ZZZZ</name>
<protein>
    <submittedName>
        <fullName evidence="1">Uncharacterized protein</fullName>
    </submittedName>
</protein>
<proteinExistence type="predicted"/>
<gene>
    <name evidence="1" type="ORF">METZ01_LOCUS301428</name>
</gene>